<sequence>MKFNYYTLFFLVFIFQLKAQEKDTIYYNVDWKETIKAKAHFFRPLPLEEKEDLILIKDYYINGNLQMQGWVRKDDQQVYEGKIEWYYKNGNLSIVRNYAQGKFNGKETTFYEDGNLRSEQNYLNNLRVGEAKTYNNDGTIITDGIYEKGQPYEGRFYTQQQGLTFISTYIQGNKEGEEKVYTAKNELIAEGVYVNNEKSDGTFAKPEWNGDEWVIKIVNLSKGKEEGKQRYFSKEENKEIGYYHMKDKQLVGERMSYDKKSQEFYKMFYKDGKAYTGIFIDKEGTIESLKEGVLDGKQVSKDRQGREEIKIFKAGELIEEHYQSFRIEGVTHPKGAYKDGIPYQGYFIKNIKEILVVDYYEKGIKKYQYSPQSIMSNDYEQPLLSTKSIYKKGEIYDGETYEWGKNSLTIRKFNEGKREGLILWVFAMHYGNVITTVKTTSGYIITEGTHPNLRIVSDNENILLMDEDHEISRKEKNIKSLSNVRLLYYLKEGKLEKYEYRMPSFSEQKTTQVDAYQGSILIELYGRLTANDYKADTIFDKLENNIFEEENVSLEFTDDQIISFIQFDEHSNPMEGMLIEEIKNSHTVKVYKEGKLVATKEGINLTSIRAYFEEVFH</sequence>
<reference evidence="2" key="1">
    <citation type="journal article" date="2019" name="Int. J. Syst. Evol. Microbiol.">
        <title>The Global Catalogue of Microorganisms (GCM) 10K type strain sequencing project: providing services to taxonomists for standard genome sequencing and annotation.</title>
        <authorList>
            <consortium name="The Broad Institute Genomics Platform"/>
            <consortium name="The Broad Institute Genome Sequencing Center for Infectious Disease"/>
            <person name="Wu L."/>
            <person name="Ma J."/>
        </authorList>
    </citation>
    <scope>NUCLEOTIDE SEQUENCE [LARGE SCALE GENOMIC DNA]</scope>
    <source>
        <strain evidence="2">JCM 17106</strain>
    </source>
</reference>
<organism evidence="1 2">
    <name type="scientific">Aquimarina addita</name>
    <dbReference type="NCBI Taxonomy" id="870485"/>
    <lineage>
        <taxon>Bacteria</taxon>
        <taxon>Pseudomonadati</taxon>
        <taxon>Bacteroidota</taxon>
        <taxon>Flavobacteriia</taxon>
        <taxon>Flavobacteriales</taxon>
        <taxon>Flavobacteriaceae</taxon>
        <taxon>Aquimarina</taxon>
    </lineage>
</organism>
<evidence type="ECO:0000313" key="1">
    <source>
        <dbReference type="EMBL" id="GAA4114848.1"/>
    </source>
</evidence>
<dbReference type="Gene3D" id="3.90.930.1">
    <property type="match status" value="1"/>
</dbReference>
<dbReference type="RefSeq" id="WP_344926059.1">
    <property type="nucleotide sequence ID" value="NZ_BAABCW010000004.1"/>
</dbReference>
<gene>
    <name evidence="1" type="ORF">GCM10022393_14680</name>
</gene>
<name>A0ABP7XGS1_9FLAO</name>
<comment type="caution">
    <text evidence="1">The sequence shown here is derived from an EMBL/GenBank/DDBJ whole genome shotgun (WGS) entry which is preliminary data.</text>
</comment>
<evidence type="ECO:0008006" key="3">
    <source>
        <dbReference type="Google" id="ProtNLM"/>
    </source>
</evidence>
<accession>A0ABP7XGS1</accession>
<dbReference type="SUPFAM" id="SSF82185">
    <property type="entry name" value="Histone H3 K4-specific methyltransferase SET7/9 N-terminal domain"/>
    <property type="match status" value="1"/>
</dbReference>
<proteinExistence type="predicted"/>
<evidence type="ECO:0000313" key="2">
    <source>
        <dbReference type="Proteomes" id="UP001500459"/>
    </source>
</evidence>
<keyword evidence="2" id="KW-1185">Reference proteome</keyword>
<dbReference type="Proteomes" id="UP001500459">
    <property type="component" value="Unassembled WGS sequence"/>
</dbReference>
<protein>
    <recommendedName>
        <fullName evidence="3">Toxin-antitoxin system YwqK family antitoxin</fullName>
    </recommendedName>
</protein>
<dbReference type="EMBL" id="BAABCW010000004">
    <property type="protein sequence ID" value="GAA4114848.1"/>
    <property type="molecule type" value="Genomic_DNA"/>
</dbReference>